<sequence length="469" mass="49368">MKKRIALVLAIILIASIFVGCAKQAVEPQKEVGNESNDIVTDVLVIGGGGAGLVSAITAAENGANVILVEKMPMLGGNTIISATGLTASDTALHEEAGIPFTVEDHIARTMDMGKDLPDLELVTILAEESNTAYEWLVSLGLSYKLNEEEPWWIIPTEGHYGSQLVNAYVSEATKQGVDVRLETKATELVTEDGKVVGAKVVDKDGKELDIKANAVILATGGFGNAGDLIGEYNPNYAGAHSIMSTAGPTGDGFRMAVEVGAGMRDMEFHQMRPLATPGYWIRESVISEEGIGGILVNKDGARFANETLKPLDLVPEILAQKDRVGYVIFDADVFETKNGTAAVGKGKMIQTDTIEELAEALGLNAEAVGATVAAYNEGQDEFGRETMGKVTKAPFYGVQVAPSSHYTMAGITINADTQVTDENGEAIEGLYAAGEIVGGLYGSGRVAGNNTTENIVFGKRAGKHAAGK</sequence>
<keyword evidence="2 5" id="KW-0285">Flavoprotein</keyword>
<dbReference type="SUPFAM" id="SSF56425">
    <property type="entry name" value="Succinate dehydrogenase/fumarate reductase flavoprotein, catalytic domain"/>
    <property type="match status" value="1"/>
</dbReference>
<dbReference type="PANTHER" id="PTHR43400">
    <property type="entry name" value="FUMARATE REDUCTASE"/>
    <property type="match status" value="1"/>
</dbReference>
<dbReference type="EMBL" id="FZOJ01000003">
    <property type="protein sequence ID" value="SNS04776.1"/>
    <property type="molecule type" value="Genomic_DNA"/>
</dbReference>
<dbReference type="InterPro" id="IPR027477">
    <property type="entry name" value="Succ_DH/fumarate_Rdtase_cat_sf"/>
</dbReference>
<dbReference type="GO" id="GO:0033765">
    <property type="term" value="F:steroid dehydrogenase activity, acting on the CH-CH group of donors"/>
    <property type="evidence" value="ECO:0007669"/>
    <property type="project" value="UniProtKB-ARBA"/>
</dbReference>
<dbReference type="InterPro" id="IPR036188">
    <property type="entry name" value="FAD/NAD-bd_sf"/>
</dbReference>
<organism evidence="7 8">
    <name type="scientific">Anaerovirgula multivorans</name>
    <dbReference type="NCBI Taxonomy" id="312168"/>
    <lineage>
        <taxon>Bacteria</taxon>
        <taxon>Bacillati</taxon>
        <taxon>Bacillota</taxon>
        <taxon>Clostridia</taxon>
        <taxon>Peptostreptococcales</taxon>
        <taxon>Natronincolaceae</taxon>
        <taxon>Anaerovirgula</taxon>
    </lineage>
</organism>
<comment type="similarity">
    <text evidence="5">Belongs to the FAD-dependent oxidoreductase 2 family. FRD/SDH subfamily.</text>
</comment>
<evidence type="ECO:0000256" key="4">
    <source>
        <dbReference type="ARBA" id="ARBA00023002"/>
    </source>
</evidence>
<evidence type="ECO:0000256" key="2">
    <source>
        <dbReference type="ARBA" id="ARBA00022630"/>
    </source>
</evidence>
<keyword evidence="4 5" id="KW-0560">Oxidoreductase</keyword>
<dbReference type="Gene3D" id="3.50.50.60">
    <property type="entry name" value="FAD/NAD(P)-binding domain"/>
    <property type="match status" value="1"/>
</dbReference>
<dbReference type="InterPro" id="IPR050315">
    <property type="entry name" value="FAD-oxidoreductase_2"/>
</dbReference>
<evidence type="ECO:0000256" key="1">
    <source>
        <dbReference type="ARBA" id="ARBA00001974"/>
    </source>
</evidence>
<feature type="domain" description="FAD-dependent oxidoreductase 2 FAD-binding" evidence="6">
    <location>
        <begin position="42"/>
        <end position="451"/>
    </location>
</feature>
<accession>A0A239BA04</accession>
<gene>
    <name evidence="7" type="ORF">SAMN05446037_1003124</name>
</gene>
<dbReference type="PANTHER" id="PTHR43400:SF7">
    <property type="entry name" value="FAD-DEPENDENT OXIDOREDUCTASE 2 FAD BINDING DOMAIN-CONTAINING PROTEIN"/>
    <property type="match status" value="1"/>
</dbReference>
<dbReference type="Gene3D" id="3.90.700.10">
    <property type="entry name" value="Succinate dehydrogenase/fumarate reductase flavoprotein, catalytic domain"/>
    <property type="match status" value="1"/>
</dbReference>
<evidence type="ECO:0000256" key="3">
    <source>
        <dbReference type="ARBA" id="ARBA00022827"/>
    </source>
</evidence>
<dbReference type="NCBIfam" id="TIGR01813">
    <property type="entry name" value="flavo_cyto_c"/>
    <property type="match status" value="1"/>
</dbReference>
<evidence type="ECO:0000313" key="7">
    <source>
        <dbReference type="EMBL" id="SNS04776.1"/>
    </source>
</evidence>
<dbReference type="InterPro" id="IPR010960">
    <property type="entry name" value="Flavocytochrome_c"/>
</dbReference>
<dbReference type="Proteomes" id="UP000198304">
    <property type="component" value="Unassembled WGS sequence"/>
</dbReference>
<name>A0A239BA04_9FIRM</name>
<protein>
    <submittedName>
        <fullName evidence="7">Fumarate reductase flavoprotein subunit</fullName>
    </submittedName>
</protein>
<dbReference type="PROSITE" id="PS51257">
    <property type="entry name" value="PROKAR_LIPOPROTEIN"/>
    <property type="match status" value="1"/>
</dbReference>
<evidence type="ECO:0000259" key="6">
    <source>
        <dbReference type="Pfam" id="PF00890"/>
    </source>
</evidence>
<dbReference type="AlphaFoldDB" id="A0A239BA04"/>
<evidence type="ECO:0000256" key="5">
    <source>
        <dbReference type="RuleBase" id="RU366062"/>
    </source>
</evidence>
<proteinExistence type="inferred from homology"/>
<dbReference type="PRINTS" id="PR00368">
    <property type="entry name" value="FADPNR"/>
</dbReference>
<dbReference type="Pfam" id="PF00890">
    <property type="entry name" value="FAD_binding_2"/>
    <property type="match status" value="1"/>
</dbReference>
<evidence type="ECO:0000313" key="8">
    <source>
        <dbReference type="Proteomes" id="UP000198304"/>
    </source>
</evidence>
<dbReference type="InterPro" id="IPR003953">
    <property type="entry name" value="FAD-dep_OxRdtase_2_FAD-bd"/>
</dbReference>
<dbReference type="SUPFAM" id="SSF51905">
    <property type="entry name" value="FAD/NAD(P)-binding domain"/>
    <property type="match status" value="1"/>
</dbReference>
<reference evidence="7 8" key="1">
    <citation type="submission" date="2017-06" db="EMBL/GenBank/DDBJ databases">
        <authorList>
            <person name="Kim H.J."/>
            <person name="Triplett B.A."/>
        </authorList>
    </citation>
    <scope>NUCLEOTIDE SEQUENCE [LARGE SCALE GENOMIC DNA]</scope>
    <source>
        <strain evidence="7 8">SCA</strain>
    </source>
</reference>
<dbReference type="OrthoDB" id="3169476at2"/>
<keyword evidence="8" id="KW-1185">Reference proteome</keyword>
<dbReference type="GO" id="GO:0010181">
    <property type="term" value="F:FMN binding"/>
    <property type="evidence" value="ECO:0007669"/>
    <property type="project" value="InterPro"/>
</dbReference>
<comment type="cofactor">
    <cofactor evidence="1">
        <name>FAD</name>
        <dbReference type="ChEBI" id="CHEBI:57692"/>
    </cofactor>
</comment>
<keyword evidence="3 5" id="KW-0274">FAD</keyword>
<dbReference type="RefSeq" id="WP_089281616.1">
    <property type="nucleotide sequence ID" value="NZ_FZOJ01000003.1"/>
</dbReference>